<comment type="caution">
    <text evidence="11">The sequence shown here is derived from an EMBL/GenBank/DDBJ whole genome shotgun (WGS) entry which is preliminary data.</text>
</comment>
<comment type="cofactor">
    <cofactor evidence="1 8">
        <name>Mg(2+)</name>
        <dbReference type="ChEBI" id="CHEBI:18420"/>
    </cofactor>
</comment>
<dbReference type="Proteomes" id="UP000034954">
    <property type="component" value="Unassembled WGS sequence"/>
</dbReference>
<dbReference type="Gene3D" id="3.40.50.880">
    <property type="match status" value="1"/>
</dbReference>
<dbReference type="NCBIfam" id="TIGR00379">
    <property type="entry name" value="cobB"/>
    <property type="match status" value="1"/>
</dbReference>
<feature type="site" description="Increases nucleophilicity of active site Cys" evidence="8">
    <location>
        <position position="468"/>
    </location>
</feature>
<dbReference type="InterPro" id="IPR011698">
    <property type="entry name" value="GATase_3"/>
</dbReference>
<evidence type="ECO:0000256" key="8">
    <source>
        <dbReference type="HAMAP-Rule" id="MF_00027"/>
    </source>
</evidence>
<dbReference type="CDD" id="cd05388">
    <property type="entry name" value="CobB_N"/>
    <property type="match status" value="1"/>
</dbReference>
<dbReference type="GO" id="GO:0009236">
    <property type="term" value="P:cobalamin biosynthetic process"/>
    <property type="evidence" value="ECO:0007669"/>
    <property type="project" value="UniProtKB-UniRule"/>
</dbReference>
<dbReference type="EMBL" id="LAQJ01000239">
    <property type="protein sequence ID" value="KKO18701.1"/>
    <property type="molecule type" value="Genomic_DNA"/>
</dbReference>
<evidence type="ECO:0000256" key="2">
    <source>
        <dbReference type="ARBA" id="ARBA00022573"/>
    </source>
</evidence>
<dbReference type="GO" id="GO:0042242">
    <property type="term" value="F:cobyrinic acid a,c-diamide synthase activity"/>
    <property type="evidence" value="ECO:0007669"/>
    <property type="project" value="UniProtKB-UniRule"/>
</dbReference>
<evidence type="ECO:0000256" key="6">
    <source>
        <dbReference type="ARBA" id="ARBA00022842"/>
    </source>
</evidence>
<dbReference type="InterPro" id="IPR004484">
    <property type="entry name" value="CbiA/CobB_synth"/>
</dbReference>
<dbReference type="Gene3D" id="3.40.50.300">
    <property type="entry name" value="P-loop containing nucleotide triphosphate hydrolases"/>
    <property type="match status" value="2"/>
</dbReference>
<dbReference type="PANTHER" id="PTHR43873:SF1">
    <property type="entry name" value="COBYRINATE A,C-DIAMIDE SYNTHASE"/>
    <property type="match status" value="1"/>
</dbReference>
<accession>A0A0M2UUN3</accession>
<protein>
    <recommendedName>
        <fullName evidence="8">Cobyrinate a,c-diamide synthase</fullName>
        <ecNumber evidence="8">6.3.5.11</ecNumber>
    </recommendedName>
    <alternativeName>
        <fullName evidence="8">Cobyrinic acid a,c-diamide synthetase</fullName>
    </alternativeName>
</protein>
<dbReference type="GO" id="GO:0005524">
    <property type="term" value="F:ATP binding"/>
    <property type="evidence" value="ECO:0007669"/>
    <property type="project" value="UniProtKB-UniRule"/>
</dbReference>
<comment type="function">
    <text evidence="8">Catalyzes the ATP-dependent amidation of the two carboxylate groups at positions a and c of cobyrinate, using either L-glutamine or ammonia as the nitrogen source.</text>
</comment>
<comment type="domain">
    <text evidence="8">Comprises of two domains. The C-terminal domain contains the binding site for glutamine and catalyzes the hydrolysis of this substrate to glutamate and ammonia. The N-terminal domain is anticipated to bind ATP and cobyrinate and catalyzes the ultimate synthesis of the diamide product. The ammonia produced via the glutaminase domain is probably translocated to the adjacent domain via a molecular tunnel, where it reacts with an activated intermediate.</text>
</comment>
<dbReference type="SUPFAM" id="SSF52540">
    <property type="entry name" value="P-loop containing nucleoside triphosphate hydrolases"/>
    <property type="match status" value="1"/>
</dbReference>
<dbReference type="SUPFAM" id="SSF52317">
    <property type="entry name" value="Class I glutamine amidotransferase-like"/>
    <property type="match status" value="1"/>
</dbReference>
<comment type="similarity">
    <text evidence="8">Belongs to the CobB/CbiA family.</text>
</comment>
<keyword evidence="5 8" id="KW-0067">ATP-binding</keyword>
<evidence type="ECO:0000256" key="3">
    <source>
        <dbReference type="ARBA" id="ARBA00022598"/>
    </source>
</evidence>
<comment type="miscellaneous">
    <text evidence="8">The a and c carboxylates of cobyrinate are activated for nucleophilic attack via formation of a phosphorylated intermediate by ATP. CbiA catalyzes first the amidation of the c-carboxylate, and then that of the a-carboxylate.</text>
</comment>
<dbReference type="UniPathway" id="UPA00148">
    <property type="reaction ID" value="UER00231"/>
</dbReference>
<comment type="pathway">
    <text evidence="8">Cofactor biosynthesis; adenosylcobalamin biosynthesis; cob(II)yrinate a,c-diamide from sirohydrochlorin (anaerobic route): step 10/10.</text>
</comment>
<evidence type="ECO:0000313" key="11">
    <source>
        <dbReference type="EMBL" id="KKO18701.1"/>
    </source>
</evidence>
<dbReference type="PROSITE" id="PS51274">
    <property type="entry name" value="GATASE_COBBQ"/>
    <property type="match status" value="1"/>
</dbReference>
<dbReference type="Pfam" id="PF07685">
    <property type="entry name" value="GATase_3"/>
    <property type="match status" value="1"/>
</dbReference>
<keyword evidence="12" id="KW-1185">Reference proteome</keyword>
<evidence type="ECO:0000256" key="1">
    <source>
        <dbReference type="ARBA" id="ARBA00001946"/>
    </source>
</evidence>
<organism evidence="11 12">
    <name type="scientific">Candidatus Brocadia fulgida</name>
    <dbReference type="NCBI Taxonomy" id="380242"/>
    <lineage>
        <taxon>Bacteria</taxon>
        <taxon>Pseudomonadati</taxon>
        <taxon>Planctomycetota</taxon>
        <taxon>Candidatus Brocadiia</taxon>
        <taxon>Candidatus Brocadiales</taxon>
        <taxon>Candidatus Brocadiaceae</taxon>
        <taxon>Candidatus Brocadia</taxon>
    </lineage>
</organism>
<feature type="domain" description="CobB/CobQ-like glutamine amidotransferase" evidence="10">
    <location>
        <begin position="282"/>
        <end position="474"/>
    </location>
</feature>
<proteinExistence type="inferred from homology"/>
<sequence>MLIPGKNNYHLLPKTFDYTCCSSVTLITENSNYYPRILIAGTHSGVGKTTITLGLMSVLKDKGYVVQGFKAGPDYIDPSHHTAITERPSRNLDTWLMSRDVCLELFEHAFTGSNMAVIEGVMGLYDGCLDGTESGSTAHLAKVLNTPVVLVVDAKGLSRSAGAIVLGYKHFDREVKIQGVILNRVRSGRHYTSLKNSIENYCEIPVLGYVPFHEEIMLPERHLGLVPSVEQEFSKSAYQKIGKLLSATVDIGKLVDIALSSKNLPSFEKTAFCGVNEQVPCRIAVAMDEAFNFYYQDNLDLLELLGAELTYFSPIYDKYLPADIDGLYIGGGFPELYASMLASNTTMKESIRKAHRNGVVMYGECGGMMYLLEKLTDFKNNSHEMCGILKGTTKMENKRQGLGYVLVKAIHDTILCMKGDTFKAHEFHWSSLHVPVGAQYAYELSKHGDNTPKQDGLIANRVLGSYSHVHFLTEPKLAKQLLHTIADRI</sequence>
<dbReference type="NCBIfam" id="NF002204">
    <property type="entry name" value="PRK01077.1"/>
    <property type="match status" value="1"/>
</dbReference>
<dbReference type="InterPro" id="IPR029062">
    <property type="entry name" value="Class_I_gatase-like"/>
</dbReference>
<evidence type="ECO:0000259" key="9">
    <source>
        <dbReference type="Pfam" id="PF01656"/>
    </source>
</evidence>
<dbReference type="InterPro" id="IPR002586">
    <property type="entry name" value="CobQ/CobB/MinD/ParA_Nub-bd_dom"/>
</dbReference>
<keyword evidence="4 8" id="KW-0547">Nucleotide-binding</keyword>
<dbReference type="PANTHER" id="PTHR43873">
    <property type="entry name" value="COBYRINATE A,C-DIAMIDE SYNTHASE"/>
    <property type="match status" value="1"/>
</dbReference>
<dbReference type="InterPro" id="IPR027417">
    <property type="entry name" value="P-loop_NTPase"/>
</dbReference>
<evidence type="ECO:0000256" key="4">
    <source>
        <dbReference type="ARBA" id="ARBA00022741"/>
    </source>
</evidence>
<dbReference type="Pfam" id="PF01656">
    <property type="entry name" value="CbiA"/>
    <property type="match status" value="1"/>
</dbReference>
<keyword evidence="2 8" id="KW-0169">Cobalamin biosynthesis</keyword>
<comment type="catalytic activity">
    <reaction evidence="8">
        <text>cob(II)yrinate + 2 L-glutamine + 2 ATP + 2 H2O = cob(II)yrinate a,c diamide + 2 L-glutamate + 2 ADP + 2 phosphate + 2 H(+)</text>
        <dbReference type="Rhea" id="RHEA:26289"/>
        <dbReference type="ChEBI" id="CHEBI:15377"/>
        <dbReference type="ChEBI" id="CHEBI:15378"/>
        <dbReference type="ChEBI" id="CHEBI:29985"/>
        <dbReference type="ChEBI" id="CHEBI:30616"/>
        <dbReference type="ChEBI" id="CHEBI:43474"/>
        <dbReference type="ChEBI" id="CHEBI:58359"/>
        <dbReference type="ChEBI" id="CHEBI:58537"/>
        <dbReference type="ChEBI" id="CHEBI:58894"/>
        <dbReference type="ChEBI" id="CHEBI:456216"/>
        <dbReference type="EC" id="6.3.5.11"/>
    </reaction>
</comment>
<gene>
    <name evidence="8" type="primary">cbiA</name>
    <name evidence="11" type="ORF">BROFUL_02580</name>
</gene>
<evidence type="ECO:0000256" key="7">
    <source>
        <dbReference type="ARBA" id="ARBA00022962"/>
    </source>
</evidence>
<keyword evidence="6 8" id="KW-0460">Magnesium</keyword>
<evidence type="ECO:0000256" key="5">
    <source>
        <dbReference type="ARBA" id="ARBA00022840"/>
    </source>
</evidence>
<dbReference type="CDD" id="cd03130">
    <property type="entry name" value="GATase1_CobB"/>
    <property type="match status" value="1"/>
</dbReference>
<evidence type="ECO:0000313" key="12">
    <source>
        <dbReference type="Proteomes" id="UP000034954"/>
    </source>
</evidence>
<feature type="domain" description="CobQ/CobB/MinD/ParA nucleotide binding" evidence="9">
    <location>
        <begin position="37"/>
        <end position="223"/>
    </location>
</feature>
<evidence type="ECO:0000259" key="10">
    <source>
        <dbReference type="Pfam" id="PF07685"/>
    </source>
</evidence>
<keyword evidence="3 8" id="KW-0436">Ligase</keyword>
<feature type="active site" description="Nucleophile" evidence="8">
    <location>
        <position position="365"/>
    </location>
</feature>
<keyword evidence="7 8" id="KW-0315">Glutamine amidotransferase</keyword>
<dbReference type="EC" id="6.3.5.11" evidence="8"/>
<dbReference type="PATRIC" id="fig|380242.3.peg.3203"/>
<reference evidence="11 12" key="1">
    <citation type="journal article" date="2013" name="BMC Microbiol.">
        <title>Identification of the type II cytochrome c maturation pathway in anammox bacteria by comparative genomics.</title>
        <authorList>
            <person name="Ferousi C."/>
            <person name="Speth D.R."/>
            <person name="Reimann J."/>
            <person name="Op den Camp H.J."/>
            <person name="Allen J.W."/>
            <person name="Keltjens J.T."/>
            <person name="Jetten M.S."/>
        </authorList>
    </citation>
    <scope>NUCLEOTIDE SEQUENCE [LARGE SCALE GENOMIC DNA]</scope>
    <source>
        <strain evidence="11">RU1</strain>
    </source>
</reference>
<name>A0A0M2UUN3_9BACT</name>
<dbReference type="AlphaFoldDB" id="A0A0M2UUN3"/>
<dbReference type="HAMAP" id="MF_00027">
    <property type="entry name" value="CobB_CbiA"/>
    <property type="match status" value="1"/>
</dbReference>